<gene>
    <name evidence="2" type="ORF">D6C00_11830</name>
</gene>
<protein>
    <submittedName>
        <fullName evidence="2">Uncharacterized protein</fullName>
    </submittedName>
</protein>
<dbReference type="Proteomes" id="UP000287798">
    <property type="component" value="Unassembled WGS sequence"/>
</dbReference>
<dbReference type="OrthoDB" id="8557943at2"/>
<evidence type="ECO:0000313" key="2">
    <source>
        <dbReference type="EMBL" id="RRQ22556.1"/>
    </source>
</evidence>
<organism evidence="2 3">
    <name type="scientific">Thiohalobacter thiocyanaticus</name>
    <dbReference type="NCBI Taxonomy" id="585455"/>
    <lineage>
        <taxon>Bacteria</taxon>
        <taxon>Pseudomonadati</taxon>
        <taxon>Pseudomonadota</taxon>
        <taxon>Gammaproteobacteria</taxon>
        <taxon>Thiohalobacterales</taxon>
        <taxon>Thiohalobacteraceae</taxon>
        <taxon>Thiohalobacter</taxon>
    </lineage>
</organism>
<dbReference type="PANTHER" id="PTHR37691:SF1">
    <property type="entry name" value="BLR3518 PROTEIN"/>
    <property type="match status" value="1"/>
</dbReference>
<keyword evidence="1" id="KW-1133">Transmembrane helix</keyword>
<evidence type="ECO:0000256" key="1">
    <source>
        <dbReference type="SAM" id="Phobius"/>
    </source>
</evidence>
<dbReference type="RefSeq" id="WP_125181896.1">
    <property type="nucleotide sequence ID" value="NZ_QZMU01000001.1"/>
</dbReference>
<reference evidence="2 3" key="1">
    <citation type="journal article" date="2010" name="Int. J. Syst. Evol. Microbiol.">
        <title>Thiohalobacter thiocyanaticus gen. nov., sp. nov., a moderately halophilic, sulfur-oxidizing gammaproteobacterium from hypersaline lakes, that utilizes thiocyanate.</title>
        <authorList>
            <person name="Sorokin D.Y."/>
            <person name="Kovaleva O.L."/>
            <person name="Tourova T.P."/>
            <person name="Muyzer G."/>
        </authorList>
    </citation>
    <scope>NUCLEOTIDE SEQUENCE [LARGE SCALE GENOMIC DNA]</scope>
    <source>
        <strain evidence="2 3">Hrh1</strain>
    </source>
</reference>
<evidence type="ECO:0000313" key="3">
    <source>
        <dbReference type="Proteomes" id="UP000287798"/>
    </source>
</evidence>
<dbReference type="EMBL" id="QZMU01000001">
    <property type="protein sequence ID" value="RRQ22556.1"/>
    <property type="molecule type" value="Genomic_DNA"/>
</dbReference>
<keyword evidence="1" id="KW-0812">Transmembrane</keyword>
<keyword evidence="1" id="KW-0472">Membrane</keyword>
<dbReference type="Gene3D" id="3.40.1260.10">
    <property type="entry name" value="DsrEFH-like"/>
    <property type="match status" value="1"/>
</dbReference>
<dbReference type="PANTHER" id="PTHR37691">
    <property type="entry name" value="BLR3518 PROTEIN"/>
    <property type="match status" value="1"/>
</dbReference>
<name>A0A426QLL1_9GAMM</name>
<dbReference type="InterPro" id="IPR027396">
    <property type="entry name" value="DsrEFH-like"/>
</dbReference>
<dbReference type="SUPFAM" id="SSF75169">
    <property type="entry name" value="DsrEFH-like"/>
    <property type="match status" value="1"/>
</dbReference>
<comment type="caution">
    <text evidence="2">The sequence shown here is derived from an EMBL/GenBank/DDBJ whole genome shotgun (WGS) entry which is preliminary data.</text>
</comment>
<proteinExistence type="predicted"/>
<dbReference type="AlphaFoldDB" id="A0A426QLL1"/>
<keyword evidence="3" id="KW-1185">Reference proteome</keyword>
<sequence>MKSERFTDFDLHAFVDGELAADRKQALLQAMECDAALASRVCELQRAKHWMKSAFDEAEPPVGREGNGAVRPRWVSRCGMAASVLLLLAAFAAGWLARPVPLPDLYSAVIDNIETSGYRVVLHIDEADPRKFEQVLRQTERLLTEYRDKGVQVEILANSAGLDLLRVDTSPYAQRIANILSRHQNFRLVACSNAVSRLRAAGVTPVFFEGTRTGESAVEHAVRRLREGWSYIKV</sequence>
<feature type="transmembrane region" description="Helical" evidence="1">
    <location>
        <begin position="74"/>
        <end position="97"/>
    </location>
</feature>
<accession>A0A426QLL1</accession>